<dbReference type="EMBL" id="CAJNDS010002148">
    <property type="protein sequence ID" value="CAE7351663.1"/>
    <property type="molecule type" value="Genomic_DNA"/>
</dbReference>
<comment type="caution">
    <text evidence="3">The sequence shown here is derived from an EMBL/GenBank/DDBJ whole genome shotgun (WGS) entry which is preliminary data.</text>
</comment>
<dbReference type="AlphaFoldDB" id="A0A812PF90"/>
<protein>
    <recommendedName>
        <fullName evidence="2">Reverse transcriptase Ty1/copia-type domain-containing protein</fullName>
    </recommendedName>
</protein>
<reference evidence="3" key="1">
    <citation type="submission" date="2021-02" db="EMBL/GenBank/DDBJ databases">
        <authorList>
            <person name="Dougan E. K."/>
            <person name="Rhodes N."/>
            <person name="Thang M."/>
            <person name="Chan C."/>
        </authorList>
    </citation>
    <scope>NUCLEOTIDE SEQUENCE</scope>
</reference>
<evidence type="ECO:0000256" key="1">
    <source>
        <dbReference type="SAM" id="MobiDB-lite"/>
    </source>
</evidence>
<organism evidence="3 4">
    <name type="scientific">Symbiodinium natans</name>
    <dbReference type="NCBI Taxonomy" id="878477"/>
    <lineage>
        <taxon>Eukaryota</taxon>
        <taxon>Sar</taxon>
        <taxon>Alveolata</taxon>
        <taxon>Dinophyceae</taxon>
        <taxon>Suessiales</taxon>
        <taxon>Symbiodiniaceae</taxon>
        <taxon>Symbiodinium</taxon>
    </lineage>
</organism>
<evidence type="ECO:0000259" key="2">
    <source>
        <dbReference type="Pfam" id="PF07727"/>
    </source>
</evidence>
<dbReference type="InterPro" id="IPR013103">
    <property type="entry name" value="RVT_2"/>
</dbReference>
<name>A0A812PF90_9DINO</name>
<evidence type="ECO:0000313" key="3">
    <source>
        <dbReference type="EMBL" id="CAE7351663.1"/>
    </source>
</evidence>
<proteinExistence type="predicted"/>
<sequence>MGIDPNLPSEITSAYLDQMWQGDPRTSKKPVLMLWVQGPKEKNGPVRVTLKTGTYNTATKVAPELKNWYKNTFVQREEGGDWSWAERWEWPTHVQEFSEKTYRVYDGSQFCSAYYSTPSMYSFLGNGSDLLKRHKVSQQIQSFHPHLLLVLFPGDCTKQLSETASEWLQDLLSQSERHGGVKGTEVSLKEPTEECADSTTCKVKNRQPRGIGHLLDEDELGQLGVLSGAMDPSTAFGRKYSAGDLVCYRIERDSSGVPSWSGVSRIIGFDGKTVWNLRESSSDLSMRERTTVMQMMKRTVRRRVGLTPEESRAEPRVEPTIEEPEVEDAQQMDEPTVEAVAENDPQLDAADIPVPEEEDTADALLAQFKIPTCGSKEWNKYRAFVADRIDSESARKWLKKRSSYSNKKKAAQNKVFTYEKCSPELQKGIDGSRKVEWDKWKEFNAALDLDEEQYQKLKDEGHEEVPLKWVDTDKNDALRGTQPDIEVRRKSRLVTRGDLESGDIRSDSPTADIEAQNLIFSFAASRKVRIGSADITNAYFQGEELDRVLILRQPKGGLPGEPPERRFLARVPVYGTHDGGRKFWKRLKTSAQKRGFLENAIFKALYVLRNNEGRIIALLCTHVDDLLWAAEPEAEPVIEGLLKEFSCGKVERKTFRYCGKEVSQANKAVDYALATPDRGLTFRANVLDWDNLISCVITDASHANESQVMKVKGEDSVEPYRSQGARLNALGTPSLISSDEGHMHLISYDHRPEEPTDEVRWIDTDVMVADPLTKVMESTKLVECLFTNCLKVEQPIESVIKKRAKQLQRRKTADPADGLEVMD</sequence>
<accession>A0A812PF90</accession>
<dbReference type="Proteomes" id="UP000604046">
    <property type="component" value="Unassembled WGS sequence"/>
</dbReference>
<feature type="compositionally biased region" description="Basic and acidic residues" evidence="1">
    <location>
        <begin position="309"/>
        <end position="319"/>
    </location>
</feature>
<keyword evidence="4" id="KW-1185">Reference proteome</keyword>
<dbReference type="Pfam" id="PF07727">
    <property type="entry name" value="RVT_2"/>
    <property type="match status" value="1"/>
</dbReference>
<feature type="compositionally biased region" description="Acidic residues" evidence="1">
    <location>
        <begin position="320"/>
        <end position="331"/>
    </location>
</feature>
<feature type="region of interest" description="Disordered" evidence="1">
    <location>
        <begin position="303"/>
        <end position="331"/>
    </location>
</feature>
<gene>
    <name evidence="3" type="ORF">SNAT2548_LOCUS18553</name>
</gene>
<evidence type="ECO:0000313" key="4">
    <source>
        <dbReference type="Proteomes" id="UP000604046"/>
    </source>
</evidence>
<feature type="domain" description="Reverse transcriptase Ty1/copia-type" evidence="2">
    <location>
        <begin position="460"/>
        <end position="650"/>
    </location>
</feature>